<feature type="domain" description="Helicase C-terminal" evidence="10">
    <location>
        <begin position="542"/>
        <end position="810"/>
    </location>
</feature>
<dbReference type="PROSITE" id="PS51192">
    <property type="entry name" value="HELICASE_ATP_BIND_1"/>
    <property type="match status" value="1"/>
</dbReference>
<reference evidence="11" key="1">
    <citation type="journal article" date="2019" name="bioRxiv">
        <title>The Genome of the Zebra Mussel, Dreissena polymorpha: A Resource for Invasive Species Research.</title>
        <authorList>
            <person name="McCartney M.A."/>
            <person name="Auch B."/>
            <person name="Kono T."/>
            <person name="Mallez S."/>
            <person name="Zhang Y."/>
            <person name="Obille A."/>
            <person name="Becker A."/>
            <person name="Abrahante J.E."/>
            <person name="Garbe J."/>
            <person name="Badalamenti J.P."/>
            <person name="Herman A."/>
            <person name="Mangelson H."/>
            <person name="Liachko I."/>
            <person name="Sullivan S."/>
            <person name="Sone E.D."/>
            <person name="Koren S."/>
            <person name="Silverstein K.A.T."/>
            <person name="Beckman K.B."/>
            <person name="Gohl D.M."/>
        </authorList>
    </citation>
    <scope>NUCLEOTIDE SEQUENCE</scope>
    <source>
        <strain evidence="11">Duluth1</strain>
        <tissue evidence="11">Whole animal</tissue>
    </source>
</reference>
<dbReference type="Gene3D" id="3.40.50.300">
    <property type="entry name" value="P-loop containing nucleotide triphosphate hydrolases"/>
    <property type="match status" value="2"/>
</dbReference>
<comment type="caution">
    <text evidence="11">The sequence shown here is derived from an EMBL/GenBank/DDBJ whole genome shotgun (WGS) entry which is preliminary data.</text>
</comment>
<feature type="compositionally biased region" description="Basic and acidic residues" evidence="8">
    <location>
        <begin position="287"/>
        <end position="304"/>
    </location>
</feature>
<feature type="region of interest" description="Disordered" evidence="8">
    <location>
        <begin position="287"/>
        <end position="314"/>
    </location>
</feature>
<dbReference type="FunFam" id="1.20.120.1080:FF:000046">
    <property type="entry name" value="ATP-dependent RNA helicase DHX37"/>
    <property type="match status" value="1"/>
</dbReference>
<evidence type="ECO:0000256" key="2">
    <source>
        <dbReference type="ARBA" id="ARBA00012552"/>
    </source>
</evidence>
<evidence type="ECO:0000313" key="12">
    <source>
        <dbReference type="Proteomes" id="UP000828390"/>
    </source>
</evidence>
<dbReference type="Pfam" id="PF00271">
    <property type="entry name" value="Helicase_C"/>
    <property type="match status" value="1"/>
</dbReference>
<dbReference type="PROSITE" id="PS00690">
    <property type="entry name" value="DEAH_ATP_HELICASE"/>
    <property type="match status" value="1"/>
</dbReference>
<dbReference type="InterPro" id="IPR014001">
    <property type="entry name" value="Helicase_ATP-bd"/>
</dbReference>
<protein>
    <recommendedName>
        <fullName evidence="2">RNA helicase</fullName>
        <ecNumber evidence="2">3.6.4.13</ecNumber>
    </recommendedName>
</protein>
<feature type="region of interest" description="Disordered" evidence="8">
    <location>
        <begin position="139"/>
        <end position="192"/>
    </location>
</feature>
<dbReference type="CDD" id="cd18791">
    <property type="entry name" value="SF2_C_RHA"/>
    <property type="match status" value="1"/>
</dbReference>
<dbReference type="InterPro" id="IPR011545">
    <property type="entry name" value="DEAD/DEAH_box_helicase_dom"/>
</dbReference>
<sequence>MGKRKQGFNWKARQQNKTIVDNSAVDNIPLELNFSTEKGYDDSNALILPGSKSERKQVNEHENRVKKLSKKERKKLEKVLEVKEKKAKRADILASLSAHQASQEEMNQLIGIADVMSGRVKRKHEDVINSGVKTINIISKRNRKRRRKEPTEEELGKSDSEESIHTSDMSTDEEDSGVASEEEPKVNNEPQENIVLRMNKEQDGESNHSSAGSTSVKSEIVLINDPSDDIANRANTSATHGTEESNTSHKNNSPVWKVNTKKHVRSTSANWTISELTSSVCTPDKQVKYSRDDDVMENKGKVDVDNPSGGNKAVTEPDIKVADLVMKVVNIPVERDTVIQNARLKLPILGEEQSIVEAINEHPVMIICGETGSGKTTQVPQFLYEAGYAHGGGIIGITEPRRVAAVAMSSRVAKEMSLSSSVVSYQIRYEGNVTADSKVKFMTDGVLLKEVQKDFLLTKYSVVIIDEAHERSVYTDILIGLLSRIVPLRHKRGKPLKLVIMSATLRVEDFTENKRLFKVTPPVIKVDARQFPVTIHYNKRTPVDDYLNETFRKTCKIHRTLPGGGILVFVTGQQEVHTLCRKLKQAFPLTGDYQPEYHRGHKRIKAADTEEVSKLPHVSLDSYSVSPLDDEEEQEKSHLDLDLELDGNEGTTDDAAADGHHSDADDADDLSESRGDCSQPLYVLPLYSLLSTERQAKVFGPVPEGCRLCVIATNVAETSLTIPGIKYVVDTGKMKTKFYDKVTGVSTFRVTWTSKASADQRAGRAGRVGPGHCYRLFSSAVFNDEFEQFSMAEITRRPVDDLVLQMKDMNIDKIVNFPYPTPPDAEQIKAAESLLISLGALTQPTAPRSYKESQTERATKITPLGRAMASFPVSPRYAKMLALSHQHGLLPYVVAIVAALSVQEMFVEMHSNPQGENDDFKQRLMHLAEVKRIWASSGHSLLLGDLMVMLKAVGSCEFEGCTPSFCEKYGIRLKAIKEVRKLRMQLTNSVNLVMPDANVCVDPQMPPPDDTEARLLRQIVLSGMGDHVARKLPELPSSHPDAKKLKNAYQCPDLEDPVFIHPTSVLFKHRPQWVVYQHIEETSKLYMKGISAIEPEWLPLFCSSHVTLSQPMEDPPPRYDKVKGQVMCTVTGRYGHRAWPIPQLEMEYPQGVEKMRWFAQALLAGEVVKALGTYTPHLLSAPSTMVKSWAKLQPRTEVLVKALMSERVDSRESLIAAWTHSPSYLLSAYREWLPDTMHTELSLKWPPVSS</sequence>
<dbReference type="Pfam" id="PF04408">
    <property type="entry name" value="WHD_HA2"/>
    <property type="match status" value="1"/>
</dbReference>
<reference evidence="11" key="2">
    <citation type="submission" date="2020-11" db="EMBL/GenBank/DDBJ databases">
        <authorList>
            <person name="McCartney M.A."/>
            <person name="Auch B."/>
            <person name="Kono T."/>
            <person name="Mallez S."/>
            <person name="Becker A."/>
            <person name="Gohl D.M."/>
            <person name="Silverstein K.A.T."/>
            <person name="Koren S."/>
            <person name="Bechman K.B."/>
            <person name="Herman A."/>
            <person name="Abrahante J.E."/>
            <person name="Garbe J."/>
        </authorList>
    </citation>
    <scope>NUCLEOTIDE SEQUENCE</scope>
    <source>
        <strain evidence="11">Duluth1</strain>
        <tissue evidence="11">Whole animal</tissue>
    </source>
</reference>
<feature type="region of interest" description="Disordered" evidence="8">
    <location>
        <begin position="229"/>
        <end position="259"/>
    </location>
</feature>
<keyword evidence="5" id="KW-0347">Helicase</keyword>
<keyword evidence="6" id="KW-0067">ATP-binding</keyword>
<feature type="compositionally biased region" description="Acidic residues" evidence="8">
    <location>
        <begin position="642"/>
        <end position="656"/>
    </location>
</feature>
<feature type="coiled-coil region" evidence="7">
    <location>
        <begin position="51"/>
        <end position="93"/>
    </location>
</feature>
<dbReference type="GO" id="GO:0005730">
    <property type="term" value="C:nucleolus"/>
    <property type="evidence" value="ECO:0007669"/>
    <property type="project" value="TreeGrafter"/>
</dbReference>
<dbReference type="PROSITE" id="PS51194">
    <property type="entry name" value="HELICASE_CTER"/>
    <property type="match status" value="1"/>
</dbReference>
<dbReference type="InterPro" id="IPR007502">
    <property type="entry name" value="Helicase-assoc_dom"/>
</dbReference>
<evidence type="ECO:0000313" key="11">
    <source>
        <dbReference type="EMBL" id="KAH3887884.1"/>
    </source>
</evidence>
<proteinExistence type="inferred from homology"/>
<evidence type="ECO:0000256" key="4">
    <source>
        <dbReference type="ARBA" id="ARBA00022801"/>
    </source>
</evidence>
<evidence type="ECO:0000256" key="7">
    <source>
        <dbReference type="SAM" id="Coils"/>
    </source>
</evidence>
<evidence type="ECO:0000256" key="6">
    <source>
        <dbReference type="ARBA" id="ARBA00022840"/>
    </source>
</evidence>
<keyword evidence="4" id="KW-0378">Hydrolase</keyword>
<dbReference type="CDD" id="cd17982">
    <property type="entry name" value="DEXHc_DHX37"/>
    <property type="match status" value="1"/>
</dbReference>
<evidence type="ECO:0000256" key="5">
    <source>
        <dbReference type="ARBA" id="ARBA00022806"/>
    </source>
</evidence>
<keyword evidence="12" id="KW-1185">Reference proteome</keyword>
<dbReference type="InterPro" id="IPR048333">
    <property type="entry name" value="HA2_WH"/>
</dbReference>
<feature type="compositionally biased region" description="Basic and acidic residues" evidence="8">
    <location>
        <begin position="154"/>
        <end position="165"/>
    </location>
</feature>
<dbReference type="SMART" id="SM00490">
    <property type="entry name" value="HELICc"/>
    <property type="match status" value="1"/>
</dbReference>
<dbReference type="EC" id="3.6.4.13" evidence="2"/>
<keyword evidence="3" id="KW-0547">Nucleotide-binding</keyword>
<name>A0A9D4N607_DREPO</name>
<dbReference type="SMART" id="SM00847">
    <property type="entry name" value="HA2"/>
    <property type="match status" value="1"/>
</dbReference>
<dbReference type="InterPro" id="IPR011709">
    <property type="entry name" value="DEAD-box_helicase_OB_fold"/>
</dbReference>
<dbReference type="OrthoDB" id="10025033at2759"/>
<dbReference type="GO" id="GO:0003724">
    <property type="term" value="F:RNA helicase activity"/>
    <property type="evidence" value="ECO:0007669"/>
    <property type="project" value="UniProtKB-EC"/>
</dbReference>
<keyword evidence="7" id="KW-0175">Coiled coil</keyword>
<dbReference type="Pfam" id="PF23362">
    <property type="entry name" value="DHX37_C"/>
    <property type="match status" value="1"/>
</dbReference>
<dbReference type="InterPro" id="IPR002464">
    <property type="entry name" value="DNA/RNA_helicase_DEAH_CS"/>
</dbReference>
<dbReference type="Gene3D" id="1.20.120.1080">
    <property type="match status" value="1"/>
</dbReference>
<gene>
    <name evidence="11" type="ORF">DPMN_011906</name>
</gene>
<comment type="similarity">
    <text evidence="1">Belongs to the DEAD box helicase family. DEAH subfamily.</text>
</comment>
<accession>A0A9D4N607</accession>
<dbReference type="InterPro" id="IPR027417">
    <property type="entry name" value="P-loop_NTPase"/>
</dbReference>
<dbReference type="Proteomes" id="UP000828390">
    <property type="component" value="Unassembled WGS sequence"/>
</dbReference>
<dbReference type="Pfam" id="PF00270">
    <property type="entry name" value="DEAD"/>
    <property type="match status" value="1"/>
</dbReference>
<dbReference type="SMART" id="SM00487">
    <property type="entry name" value="DEXDc"/>
    <property type="match status" value="1"/>
</dbReference>
<evidence type="ECO:0000256" key="1">
    <source>
        <dbReference type="ARBA" id="ARBA00008792"/>
    </source>
</evidence>
<organism evidence="11 12">
    <name type="scientific">Dreissena polymorpha</name>
    <name type="common">Zebra mussel</name>
    <name type="synonym">Mytilus polymorpha</name>
    <dbReference type="NCBI Taxonomy" id="45954"/>
    <lineage>
        <taxon>Eukaryota</taxon>
        <taxon>Metazoa</taxon>
        <taxon>Spiralia</taxon>
        <taxon>Lophotrochozoa</taxon>
        <taxon>Mollusca</taxon>
        <taxon>Bivalvia</taxon>
        <taxon>Autobranchia</taxon>
        <taxon>Heteroconchia</taxon>
        <taxon>Euheterodonta</taxon>
        <taxon>Imparidentia</taxon>
        <taxon>Neoheterodontei</taxon>
        <taxon>Myida</taxon>
        <taxon>Dreissenoidea</taxon>
        <taxon>Dreissenidae</taxon>
        <taxon>Dreissena</taxon>
    </lineage>
</organism>
<dbReference type="FunFam" id="3.40.50.300:FF:000895">
    <property type="entry name" value="probable ATP-dependent RNA helicase DHX37"/>
    <property type="match status" value="1"/>
</dbReference>
<dbReference type="GO" id="GO:0000462">
    <property type="term" value="P:maturation of SSU-rRNA from tricistronic rRNA transcript (SSU-rRNA, 5.8S rRNA, LSU-rRNA)"/>
    <property type="evidence" value="ECO:0007669"/>
    <property type="project" value="TreeGrafter"/>
</dbReference>
<evidence type="ECO:0000259" key="9">
    <source>
        <dbReference type="PROSITE" id="PS51192"/>
    </source>
</evidence>
<dbReference type="GO" id="GO:0003723">
    <property type="term" value="F:RNA binding"/>
    <property type="evidence" value="ECO:0007669"/>
    <property type="project" value="TreeGrafter"/>
</dbReference>
<feature type="region of interest" description="Disordered" evidence="8">
    <location>
        <begin position="621"/>
        <end position="674"/>
    </location>
</feature>
<dbReference type="EMBL" id="JAIWYP010000001">
    <property type="protein sequence ID" value="KAH3887884.1"/>
    <property type="molecule type" value="Genomic_DNA"/>
</dbReference>
<dbReference type="InterPro" id="IPR056371">
    <property type="entry name" value="DHX37-like_C"/>
</dbReference>
<evidence type="ECO:0000256" key="3">
    <source>
        <dbReference type="ARBA" id="ARBA00022741"/>
    </source>
</evidence>
<dbReference type="GO" id="GO:0016787">
    <property type="term" value="F:hydrolase activity"/>
    <property type="evidence" value="ECO:0007669"/>
    <property type="project" value="UniProtKB-KW"/>
</dbReference>
<dbReference type="PANTHER" id="PTHR18934">
    <property type="entry name" value="ATP-DEPENDENT RNA HELICASE"/>
    <property type="match status" value="1"/>
</dbReference>
<dbReference type="InterPro" id="IPR001650">
    <property type="entry name" value="Helicase_C-like"/>
</dbReference>
<dbReference type="Pfam" id="PF21010">
    <property type="entry name" value="HA2_C"/>
    <property type="match status" value="1"/>
</dbReference>
<dbReference type="AlphaFoldDB" id="A0A9D4N607"/>
<dbReference type="PANTHER" id="PTHR18934:SF99">
    <property type="entry name" value="ATP-DEPENDENT RNA HELICASE DHX37-RELATED"/>
    <property type="match status" value="1"/>
</dbReference>
<feature type="domain" description="Helicase ATP-binding" evidence="9">
    <location>
        <begin position="356"/>
        <end position="523"/>
    </location>
</feature>
<evidence type="ECO:0000256" key="8">
    <source>
        <dbReference type="SAM" id="MobiDB-lite"/>
    </source>
</evidence>
<dbReference type="Pfam" id="PF07717">
    <property type="entry name" value="OB_NTP_bind"/>
    <property type="match status" value="1"/>
</dbReference>
<dbReference type="GO" id="GO:0005524">
    <property type="term" value="F:ATP binding"/>
    <property type="evidence" value="ECO:0007669"/>
    <property type="project" value="UniProtKB-KW"/>
</dbReference>
<dbReference type="SUPFAM" id="SSF52540">
    <property type="entry name" value="P-loop containing nucleoside triphosphate hydrolases"/>
    <property type="match status" value="1"/>
</dbReference>
<evidence type="ECO:0000259" key="10">
    <source>
        <dbReference type="PROSITE" id="PS51194"/>
    </source>
</evidence>